<proteinExistence type="predicted"/>
<evidence type="ECO:0000313" key="2">
    <source>
        <dbReference type="EMBL" id="BAT89748.1"/>
    </source>
</evidence>
<dbReference type="Proteomes" id="UP000291084">
    <property type="component" value="Chromosome 6"/>
</dbReference>
<evidence type="ECO:0000256" key="1">
    <source>
        <dbReference type="SAM" id="MobiDB-lite"/>
    </source>
</evidence>
<sequence length="70" mass="7859">MNSRRNIPAGCLSSIFTGEEQSKSVRCHGWNGVQGNGRRETSRHRVGGEKAHGAAHHRIGIMRIDFYVFH</sequence>
<keyword evidence="3" id="KW-1185">Reference proteome</keyword>
<accession>A0A0S3SA56</accession>
<gene>
    <name evidence="2" type="primary">Vigan.06G079100</name>
    <name evidence="2" type="ORF">VIGAN_06079100</name>
</gene>
<reference evidence="2 3" key="1">
    <citation type="journal article" date="2015" name="Sci. Rep.">
        <title>The power of single molecule real-time sequencing technology in the de novo assembly of a eukaryotic genome.</title>
        <authorList>
            <person name="Sakai H."/>
            <person name="Naito K."/>
            <person name="Ogiso-Tanaka E."/>
            <person name="Takahashi Y."/>
            <person name="Iseki K."/>
            <person name="Muto C."/>
            <person name="Satou K."/>
            <person name="Teruya K."/>
            <person name="Shiroma A."/>
            <person name="Shimoji M."/>
            <person name="Hirano T."/>
            <person name="Itoh T."/>
            <person name="Kaga A."/>
            <person name="Tomooka N."/>
        </authorList>
    </citation>
    <scope>NUCLEOTIDE SEQUENCE [LARGE SCALE GENOMIC DNA]</scope>
    <source>
        <strain evidence="3">cv. Shumari</strain>
    </source>
</reference>
<dbReference type="AlphaFoldDB" id="A0A0S3SA56"/>
<protein>
    <submittedName>
        <fullName evidence="2">Uncharacterized protein</fullName>
    </submittedName>
</protein>
<evidence type="ECO:0000313" key="3">
    <source>
        <dbReference type="Proteomes" id="UP000291084"/>
    </source>
</evidence>
<dbReference type="EMBL" id="AP015039">
    <property type="protein sequence ID" value="BAT89748.1"/>
    <property type="molecule type" value="Genomic_DNA"/>
</dbReference>
<organism evidence="2 3">
    <name type="scientific">Vigna angularis var. angularis</name>
    <dbReference type="NCBI Taxonomy" id="157739"/>
    <lineage>
        <taxon>Eukaryota</taxon>
        <taxon>Viridiplantae</taxon>
        <taxon>Streptophyta</taxon>
        <taxon>Embryophyta</taxon>
        <taxon>Tracheophyta</taxon>
        <taxon>Spermatophyta</taxon>
        <taxon>Magnoliopsida</taxon>
        <taxon>eudicotyledons</taxon>
        <taxon>Gunneridae</taxon>
        <taxon>Pentapetalae</taxon>
        <taxon>rosids</taxon>
        <taxon>fabids</taxon>
        <taxon>Fabales</taxon>
        <taxon>Fabaceae</taxon>
        <taxon>Papilionoideae</taxon>
        <taxon>50 kb inversion clade</taxon>
        <taxon>NPAAA clade</taxon>
        <taxon>indigoferoid/millettioid clade</taxon>
        <taxon>Phaseoleae</taxon>
        <taxon>Vigna</taxon>
    </lineage>
</organism>
<name>A0A0S3SA56_PHAAN</name>
<feature type="region of interest" description="Disordered" evidence="1">
    <location>
        <begin position="28"/>
        <end position="52"/>
    </location>
</feature>